<organism evidence="3 4">
    <name type="scientific">Candidatus Aquitaenariimonas noxiae</name>
    <dbReference type="NCBI Taxonomy" id="1974741"/>
    <lineage>
        <taxon>Bacteria</taxon>
        <taxon>Pseudomonadati</taxon>
        <taxon>Candidatus Omnitrophota</taxon>
        <taxon>Candidatus Aquitaenariimonas</taxon>
    </lineage>
</organism>
<feature type="transmembrane region" description="Helical" evidence="1">
    <location>
        <begin position="232"/>
        <end position="255"/>
    </location>
</feature>
<feature type="transmembrane region" description="Helical" evidence="1">
    <location>
        <begin position="201"/>
        <end position="220"/>
    </location>
</feature>
<feature type="transmembrane region" description="Helical" evidence="1">
    <location>
        <begin position="6"/>
        <end position="24"/>
    </location>
</feature>
<keyword evidence="1" id="KW-0812">Transmembrane</keyword>
<keyword evidence="1" id="KW-0472">Membrane</keyword>
<sequence>MNIYALSSLVALIVNSAIGIFVYLKNKNSTINRLFALFISTTVLWISGCLMESSTYNESFALFWDKILYTGLTLFPATCLHFTTTVIGVKKDRIIKITYLISSFFVILNFSYLRKYFIYGVERKYPFRFISEPAIGWYIFIIFFMACALYWIYLTWEAYRASSGHRRTQMKYLLTAWLIGSFTCFMYLLLVFNVATPPIDNFTGIVFAAILAYAIVKHQLMEIEVILKKTLIFAGLFAVVFAVLVLPTLIVQEFIIRKMGLSGRLIGFGISTILIVLILRPLETFLIRITDKFLFQKKYDYKELLKTFTGEVLTVLDLTRLVRLTTYKLADIIKLISCGILLFDDKEDGYKLIASYGIKEKNIVLTREDTLASFMERTRTYLSTRHTEKDYAIPEDIIKDMNRLKVE</sequence>
<feature type="transmembrane region" description="Helical" evidence="1">
    <location>
        <begin position="67"/>
        <end position="87"/>
    </location>
</feature>
<proteinExistence type="predicted"/>
<evidence type="ECO:0000313" key="4">
    <source>
        <dbReference type="Proteomes" id="UP000230052"/>
    </source>
</evidence>
<gene>
    <name evidence="3" type="ORF">COS99_04275</name>
</gene>
<evidence type="ECO:0000313" key="3">
    <source>
        <dbReference type="EMBL" id="PIU41665.1"/>
    </source>
</evidence>
<feature type="domain" description="Histidine kinase N-terminal 7TM region" evidence="2">
    <location>
        <begin position="9"/>
        <end position="223"/>
    </location>
</feature>
<feature type="transmembrane region" description="Helical" evidence="1">
    <location>
        <begin position="261"/>
        <end position="279"/>
    </location>
</feature>
<dbReference type="SUPFAM" id="SSF55781">
    <property type="entry name" value="GAF domain-like"/>
    <property type="match status" value="1"/>
</dbReference>
<dbReference type="AlphaFoldDB" id="A0A2J0KTD1"/>
<evidence type="ECO:0000256" key="1">
    <source>
        <dbReference type="SAM" id="Phobius"/>
    </source>
</evidence>
<feature type="transmembrane region" description="Helical" evidence="1">
    <location>
        <begin position="134"/>
        <end position="153"/>
    </location>
</feature>
<accession>A0A2J0KTD1</accession>
<comment type="caution">
    <text evidence="3">The sequence shown here is derived from an EMBL/GenBank/DDBJ whole genome shotgun (WGS) entry which is preliminary data.</text>
</comment>
<feature type="transmembrane region" description="Helical" evidence="1">
    <location>
        <begin position="31"/>
        <end position="47"/>
    </location>
</feature>
<keyword evidence="1" id="KW-1133">Transmembrane helix</keyword>
<dbReference type="EMBL" id="PEWV01000040">
    <property type="protein sequence ID" value="PIU41665.1"/>
    <property type="molecule type" value="Genomic_DNA"/>
</dbReference>
<reference evidence="3 4" key="1">
    <citation type="submission" date="2017-09" db="EMBL/GenBank/DDBJ databases">
        <title>Depth-based differentiation of microbial function through sediment-hosted aquifers and enrichment of novel symbionts in the deep terrestrial subsurface.</title>
        <authorList>
            <person name="Probst A.J."/>
            <person name="Ladd B."/>
            <person name="Jarett J.K."/>
            <person name="Geller-Mcgrath D.E."/>
            <person name="Sieber C.M."/>
            <person name="Emerson J.B."/>
            <person name="Anantharaman K."/>
            <person name="Thomas B.C."/>
            <person name="Malmstrom R."/>
            <person name="Stieglmeier M."/>
            <person name="Klingl A."/>
            <person name="Woyke T."/>
            <person name="Ryan C.M."/>
            <person name="Banfield J.F."/>
        </authorList>
    </citation>
    <scope>NUCLEOTIDE SEQUENCE [LARGE SCALE GENOMIC DNA]</scope>
    <source>
        <strain evidence="3">CG07_land_8_20_14_0_80_42_15</strain>
    </source>
</reference>
<dbReference type="Pfam" id="PF16927">
    <property type="entry name" value="HisKA_7TM"/>
    <property type="match status" value="1"/>
</dbReference>
<dbReference type="InterPro" id="IPR031621">
    <property type="entry name" value="HisKA_7TM"/>
</dbReference>
<protein>
    <recommendedName>
        <fullName evidence="2">Histidine kinase N-terminal 7TM region domain-containing protein</fullName>
    </recommendedName>
</protein>
<evidence type="ECO:0000259" key="2">
    <source>
        <dbReference type="Pfam" id="PF16927"/>
    </source>
</evidence>
<feature type="transmembrane region" description="Helical" evidence="1">
    <location>
        <begin position="174"/>
        <end position="195"/>
    </location>
</feature>
<feature type="transmembrane region" description="Helical" evidence="1">
    <location>
        <begin position="94"/>
        <end position="114"/>
    </location>
</feature>
<dbReference type="Proteomes" id="UP000230052">
    <property type="component" value="Unassembled WGS sequence"/>
</dbReference>
<name>A0A2J0KTD1_9BACT</name>
<feature type="non-terminal residue" evidence="3">
    <location>
        <position position="407"/>
    </location>
</feature>